<dbReference type="InterPro" id="IPR051673">
    <property type="entry name" value="SSDNA_exonuclease_RecJ"/>
</dbReference>
<evidence type="ECO:0000256" key="3">
    <source>
        <dbReference type="ARBA" id="ARBA00022722"/>
    </source>
</evidence>
<evidence type="ECO:0000256" key="1">
    <source>
        <dbReference type="ARBA" id="ARBA00005915"/>
    </source>
</evidence>
<keyword evidence="3" id="KW-0540">Nuclease</keyword>
<dbReference type="OrthoDB" id="9809852at2"/>
<keyword evidence="4" id="KW-0378">Hydrolase</keyword>
<keyword evidence="11" id="KW-1185">Reference proteome</keyword>
<organism evidence="10 11">
    <name type="scientific">Terriglobus saanensis (strain ATCC BAA-1853 / DSM 23119 / SP1PR4)</name>
    <dbReference type="NCBI Taxonomy" id="401053"/>
    <lineage>
        <taxon>Bacteria</taxon>
        <taxon>Pseudomonadati</taxon>
        <taxon>Acidobacteriota</taxon>
        <taxon>Terriglobia</taxon>
        <taxon>Terriglobales</taxon>
        <taxon>Acidobacteriaceae</taxon>
        <taxon>Terriglobus</taxon>
    </lineage>
</organism>
<dbReference type="Gene3D" id="3.90.1640.30">
    <property type="match status" value="1"/>
</dbReference>
<dbReference type="NCBIfam" id="TIGR00644">
    <property type="entry name" value="recJ"/>
    <property type="match status" value="1"/>
</dbReference>
<reference evidence="10 11" key="1">
    <citation type="journal article" date="2012" name="Stand. Genomic Sci.">
        <title>Complete genome sequence of Terriglobus saanensis type strain SP1PR4(T), an Acidobacteria from tundra soil.</title>
        <authorList>
            <person name="Rawat S.R."/>
            <person name="Mannisto M.K."/>
            <person name="Starovoytov V."/>
            <person name="Goodwin L."/>
            <person name="Nolan M."/>
            <person name="Hauser L."/>
            <person name="Land M."/>
            <person name="Davenport K.W."/>
            <person name="Woyke T."/>
            <person name="Haggblom M.M."/>
        </authorList>
    </citation>
    <scope>NUCLEOTIDE SEQUENCE</scope>
    <source>
        <strain evidence="11">ATCC BAA-1853 / DSM 23119 / SP1PR4</strain>
    </source>
</reference>
<dbReference type="InterPro" id="IPR004610">
    <property type="entry name" value="RecJ"/>
</dbReference>
<dbReference type="InterPro" id="IPR041122">
    <property type="entry name" value="RecJ_OB"/>
</dbReference>
<dbReference type="HOGENOM" id="CLU_009736_5_2_0"/>
<evidence type="ECO:0000256" key="2">
    <source>
        <dbReference type="ARBA" id="ARBA00019841"/>
    </source>
</evidence>
<dbReference type="GO" id="GO:0006310">
    <property type="term" value="P:DNA recombination"/>
    <property type="evidence" value="ECO:0007669"/>
    <property type="project" value="InterPro"/>
</dbReference>
<name>E8V5R3_TERSS</name>
<feature type="domain" description="RecJ OB" evidence="9">
    <location>
        <begin position="492"/>
        <end position="592"/>
    </location>
</feature>
<dbReference type="Proteomes" id="UP000006844">
    <property type="component" value="Chromosome"/>
</dbReference>
<dbReference type="EMBL" id="CP002467">
    <property type="protein sequence ID" value="ADV82672.1"/>
    <property type="molecule type" value="Genomic_DNA"/>
</dbReference>
<keyword evidence="5 10" id="KW-0269">Exonuclease</keyword>
<feature type="domain" description="DHHA1" evidence="8">
    <location>
        <begin position="383"/>
        <end position="470"/>
    </location>
</feature>
<evidence type="ECO:0000313" key="11">
    <source>
        <dbReference type="Proteomes" id="UP000006844"/>
    </source>
</evidence>
<feature type="coiled-coil region" evidence="6">
    <location>
        <begin position="339"/>
        <end position="381"/>
    </location>
</feature>
<dbReference type="GO" id="GO:0003676">
    <property type="term" value="F:nucleic acid binding"/>
    <property type="evidence" value="ECO:0007669"/>
    <property type="project" value="InterPro"/>
</dbReference>
<evidence type="ECO:0000256" key="6">
    <source>
        <dbReference type="SAM" id="Coils"/>
    </source>
</evidence>
<dbReference type="InterPro" id="IPR003156">
    <property type="entry name" value="DHHA1_dom"/>
</dbReference>
<keyword evidence="6" id="KW-0175">Coiled coil</keyword>
<proteinExistence type="inferred from homology"/>
<evidence type="ECO:0000256" key="5">
    <source>
        <dbReference type="ARBA" id="ARBA00022839"/>
    </source>
</evidence>
<dbReference type="SUPFAM" id="SSF64182">
    <property type="entry name" value="DHH phosphoesterases"/>
    <property type="match status" value="1"/>
</dbReference>
<protein>
    <recommendedName>
        <fullName evidence="2">Single-stranded-DNA-specific exonuclease RecJ</fullName>
    </recommendedName>
</protein>
<dbReference type="PANTHER" id="PTHR30255:SF2">
    <property type="entry name" value="SINGLE-STRANDED-DNA-SPECIFIC EXONUCLEASE RECJ"/>
    <property type="match status" value="1"/>
</dbReference>
<dbReference type="GO" id="GO:0006281">
    <property type="term" value="P:DNA repair"/>
    <property type="evidence" value="ECO:0007669"/>
    <property type="project" value="InterPro"/>
</dbReference>
<comment type="similarity">
    <text evidence="1">Belongs to the RecJ family.</text>
</comment>
<dbReference type="InterPro" id="IPR038763">
    <property type="entry name" value="DHH_sf"/>
</dbReference>
<evidence type="ECO:0000259" key="9">
    <source>
        <dbReference type="Pfam" id="PF17768"/>
    </source>
</evidence>
<evidence type="ECO:0000259" key="8">
    <source>
        <dbReference type="Pfam" id="PF02272"/>
    </source>
</evidence>
<dbReference type="AlphaFoldDB" id="E8V5R3"/>
<gene>
    <name evidence="10" type="ordered locus">AciPR4_1866</name>
</gene>
<dbReference type="STRING" id="401053.AciPR4_1866"/>
<sequence>MALPARWVLPEVDPDAVAEIASSCTLPLPVAAMLVRRGISSAEEALRFLQPSLSQLHDPFLMLGMHEAVDRVLEAVLHREPILIYGDYDVDGTTATVLLKTAIDRITPKGTPSLVRFHIPHRILEGYGMQTSILAGAAEQGIRLVISVDTGIRAFAAADEARAQGMDLIVTDHHLPDDSGVPEAVAVLNPNQPGCPYPFKAICGAGVAFKLAHALLLSVAADPNDPTFNPISREALEEKFLPSFLKLLAIATIADSVPLNGENRAIVALGLEQLRRPNQAGLRALMQLSGFELENGSVIKSFNARDIAFRIAPRINAAGRMDTATDVVQLFLTRDPAEAQTLAEKLHALNTDRREAEARILEEVEAQIAKLRETDADLESHGVVVLDGEGWHRGVVGILASRVVERTGRPALVLAHEDGQAHGSGRSVAGFHLLDAITFVDNESAVFTRFGGHAFAVGFSLPSNVVPDLKLRLSAYSVPRLTPSVLAPTILLDSEVRLADIDANLLAAVRKCEPFGNDNPEPVFAAFGVTILDPIKTLKEKHAKLRVRQEDGGLAFAALCWSRSDSWPERLEKLGVTQGSKVDIAFRPRENSHPDFGTAIDLELCDIRLTDGTSVT</sequence>
<dbReference type="InterPro" id="IPR001667">
    <property type="entry name" value="DDH_dom"/>
</dbReference>
<dbReference type="KEGG" id="tsa:AciPR4_1866"/>
<dbReference type="GO" id="GO:0008409">
    <property type="term" value="F:5'-3' exonuclease activity"/>
    <property type="evidence" value="ECO:0007669"/>
    <property type="project" value="InterPro"/>
</dbReference>
<evidence type="ECO:0000259" key="7">
    <source>
        <dbReference type="Pfam" id="PF01368"/>
    </source>
</evidence>
<evidence type="ECO:0000313" key="10">
    <source>
        <dbReference type="EMBL" id="ADV82672.1"/>
    </source>
</evidence>
<dbReference type="RefSeq" id="WP_013568405.1">
    <property type="nucleotide sequence ID" value="NC_014963.1"/>
</dbReference>
<dbReference type="eggNOG" id="COG0608">
    <property type="taxonomic scope" value="Bacteria"/>
</dbReference>
<dbReference type="Gene3D" id="3.10.310.30">
    <property type="match status" value="1"/>
</dbReference>
<dbReference type="Pfam" id="PF02272">
    <property type="entry name" value="DHHA1"/>
    <property type="match status" value="1"/>
</dbReference>
<dbReference type="Pfam" id="PF17768">
    <property type="entry name" value="RecJ_OB"/>
    <property type="match status" value="1"/>
</dbReference>
<evidence type="ECO:0000256" key="4">
    <source>
        <dbReference type="ARBA" id="ARBA00022801"/>
    </source>
</evidence>
<dbReference type="PANTHER" id="PTHR30255">
    <property type="entry name" value="SINGLE-STRANDED-DNA-SPECIFIC EXONUCLEASE RECJ"/>
    <property type="match status" value="1"/>
</dbReference>
<feature type="domain" description="DDH" evidence="7">
    <location>
        <begin position="82"/>
        <end position="219"/>
    </location>
</feature>
<accession>E8V5R3</accession>
<dbReference type="Pfam" id="PF01368">
    <property type="entry name" value="DHH"/>
    <property type="match status" value="1"/>
</dbReference>